<dbReference type="AlphaFoldDB" id="A0A7Y8KRW5"/>
<comment type="caution">
    <text evidence="1">The sequence shown here is derived from an EMBL/GenBank/DDBJ whole genome shotgun (WGS) entry which is preliminary data.</text>
</comment>
<evidence type="ECO:0000313" key="2">
    <source>
        <dbReference type="Proteomes" id="UP000561369"/>
    </source>
</evidence>
<accession>A0A7Y8KRW5</accession>
<protein>
    <submittedName>
        <fullName evidence="1">Rhs element Vgr protein</fullName>
    </submittedName>
</protein>
<dbReference type="Proteomes" id="UP000561369">
    <property type="component" value="Unassembled WGS sequence"/>
</dbReference>
<organism evidence="1 2">
    <name type="scientific">Pseudomonas salomonii</name>
    <dbReference type="NCBI Taxonomy" id="191391"/>
    <lineage>
        <taxon>Bacteria</taxon>
        <taxon>Pseudomonadati</taxon>
        <taxon>Pseudomonadota</taxon>
        <taxon>Gammaproteobacteria</taxon>
        <taxon>Pseudomonadales</taxon>
        <taxon>Pseudomonadaceae</taxon>
        <taxon>Pseudomonas</taxon>
    </lineage>
</organism>
<reference evidence="1 2" key="1">
    <citation type="submission" date="2020-04" db="EMBL/GenBank/DDBJ databases">
        <title>Molecular characterization of pseudomonads from Agaricus bisporus reveal novel blotch 2 pathogens in Western Europe.</title>
        <authorList>
            <person name="Taparia T."/>
            <person name="Krijger M."/>
            <person name="Haynes E."/>
            <person name="Elpinstone J.G."/>
            <person name="Noble R."/>
            <person name="Van Der Wolf J."/>
        </authorList>
    </citation>
    <scope>NUCLEOTIDE SEQUENCE [LARGE SCALE GENOMIC DNA]</scope>
    <source>
        <strain evidence="1 2">IPO3765</strain>
    </source>
</reference>
<proteinExistence type="predicted"/>
<name>A0A7Y8KRW5_9PSED</name>
<evidence type="ECO:0000313" key="1">
    <source>
        <dbReference type="EMBL" id="NWF11695.1"/>
    </source>
</evidence>
<gene>
    <name evidence="1" type="ORF">HX810_28875</name>
</gene>
<dbReference type="EMBL" id="JACAQV010000034">
    <property type="protein sequence ID" value="NWF11695.1"/>
    <property type="molecule type" value="Genomic_DNA"/>
</dbReference>
<sequence length="174" mass="19918">MKNDVRGLTSAEIAACNLLFGKAVNYEKVKVHGREYLLFGLQPDDTAMTPNGELYFNPKHYRQDYTAASNSVLHWFMHEMVHVWQYQLGYPVKTRGAVRLGLDYSYTLKEGRRLRDFNMEAQGDVLADYFILKFKAAPAAMSMKKYATSLTLYEDVLSDFLKDPSSPDNLPPFV</sequence>